<organism evidence="9 11">
    <name type="scientific">Corynebacterium amycolatum</name>
    <dbReference type="NCBI Taxonomy" id="43765"/>
    <lineage>
        <taxon>Bacteria</taxon>
        <taxon>Bacillati</taxon>
        <taxon>Actinomycetota</taxon>
        <taxon>Actinomycetes</taxon>
        <taxon>Mycobacteriales</taxon>
        <taxon>Corynebacteriaceae</taxon>
        <taxon>Corynebacterium</taxon>
    </lineage>
</organism>
<dbReference type="InterPro" id="IPR006043">
    <property type="entry name" value="NCS2"/>
</dbReference>
<dbReference type="GO" id="GO:0005886">
    <property type="term" value="C:plasma membrane"/>
    <property type="evidence" value="ECO:0007669"/>
    <property type="project" value="TreeGrafter"/>
</dbReference>
<dbReference type="Pfam" id="PF00860">
    <property type="entry name" value="Xan_ur_permease"/>
    <property type="match status" value="1"/>
</dbReference>
<feature type="transmembrane region" description="Helical" evidence="8">
    <location>
        <begin position="167"/>
        <end position="188"/>
    </location>
</feature>
<feature type="transmembrane region" description="Helical" evidence="8">
    <location>
        <begin position="302"/>
        <end position="320"/>
    </location>
</feature>
<reference evidence="11 12" key="1">
    <citation type="submission" date="2020-12" db="EMBL/GenBank/DDBJ databases">
        <title>FDA dAtabase for Regulatory Grade micrObial Sequences (FDA-ARGOS): Supporting development and validation of Infectious Disease Dx tests.</title>
        <authorList>
            <person name="Sproer C."/>
            <person name="Gronow S."/>
            <person name="Severitt S."/>
            <person name="Schroder I."/>
            <person name="Tallon L."/>
            <person name="Sadzewicz L."/>
            <person name="Zhao X."/>
            <person name="Boylan J."/>
            <person name="Ott S."/>
            <person name="Bowen H."/>
            <person name="Vavikolanu K."/>
            <person name="Mehta A."/>
            <person name="Aluvathingal J."/>
            <person name="Nadendla S."/>
            <person name="Lowell S."/>
            <person name="Myers T."/>
            <person name="Yan Y."/>
            <person name="Sichtig H."/>
        </authorList>
    </citation>
    <scope>NUCLEOTIDE SEQUENCE [LARGE SCALE GENOMIC DNA]</scope>
    <source>
        <strain evidence="9 11">FDAARGOS_938</strain>
        <strain evidence="10 12">FDAARGOS_991</strain>
    </source>
</reference>
<feature type="transmembrane region" description="Helical" evidence="8">
    <location>
        <begin position="79"/>
        <end position="99"/>
    </location>
</feature>
<dbReference type="Proteomes" id="UP000595198">
    <property type="component" value="Chromosome"/>
</dbReference>
<keyword evidence="4 8" id="KW-0812">Transmembrane</keyword>
<evidence type="ECO:0000313" key="10">
    <source>
        <dbReference type="EMBL" id="QQB82870.1"/>
    </source>
</evidence>
<feature type="transmembrane region" description="Helical" evidence="8">
    <location>
        <begin position="105"/>
        <end position="125"/>
    </location>
</feature>
<dbReference type="AlphaFoldDB" id="A0AB37GHZ9"/>
<sequence>MDKGTSTSAISSDEAKDSKPARSGSHLSAVDRYFHITERGSTTVTEIRGGVVTFFAMAYIILLNPLILGNIEDVNGNSLGIPQVAAVTALAAGVMTITFGLFAKYPFGIATGLGINTLVAVTFVANEGLAWEEAMGLVVLDGVIIVLLALTGFRTAVFHAIPSDMKAAMSVGIGLFIAMIGLVDGGLVRRIPDAAGTTVPVQLGINGQIASWPTAVFVLGLFICGIMVVRNIPGGLFIGIVLNTIIALAVEALTDAGPSFADGKPVPTGWNLAVPTLPDRVGGMPDLSLVGAVDLFGSFARVGALSATMLLFTLVLANFFDAMGTMTGLGKQAALVDEDGVLPDMKRALVVEGTGAIVGGAVSSSSNTVFVDSAAGIADGARTGLANIVTGILFLAAMFFTPLYEIVPIEAAAPVLVIVGAMMIGQITEIDFTRFDIALPAFLTIVTMPFTYSIANGIGIGFITFAAMAIFSGRAKSVHPLMWIVSGLFVIYFAADPFTALLGG</sequence>
<evidence type="ECO:0000256" key="6">
    <source>
        <dbReference type="ARBA" id="ARBA00023136"/>
    </source>
</evidence>
<feature type="compositionally biased region" description="Polar residues" evidence="7">
    <location>
        <begin position="1"/>
        <end position="11"/>
    </location>
</feature>
<feature type="transmembrane region" description="Helical" evidence="8">
    <location>
        <begin position="385"/>
        <end position="404"/>
    </location>
</feature>
<evidence type="ECO:0000313" key="12">
    <source>
        <dbReference type="Proteomes" id="UP000595198"/>
    </source>
</evidence>
<feature type="transmembrane region" description="Helical" evidence="8">
    <location>
        <begin position="47"/>
        <end position="67"/>
    </location>
</feature>
<gene>
    <name evidence="9" type="ORF">I6G95_00365</name>
    <name evidence="10" type="ORF">I6H48_00940</name>
</gene>
<keyword evidence="5 8" id="KW-1133">Transmembrane helix</keyword>
<comment type="similarity">
    <text evidence="2">Belongs to the nucleobase:cation symporter-2 (NCS2) (TC 2.A.40) family. Azg-like subfamily.</text>
</comment>
<evidence type="ECO:0000256" key="2">
    <source>
        <dbReference type="ARBA" id="ARBA00005697"/>
    </source>
</evidence>
<evidence type="ECO:0000256" key="5">
    <source>
        <dbReference type="ARBA" id="ARBA00022989"/>
    </source>
</evidence>
<proteinExistence type="inferred from homology"/>
<dbReference type="GO" id="GO:0012505">
    <property type="term" value="C:endomembrane system"/>
    <property type="evidence" value="ECO:0007669"/>
    <property type="project" value="UniProtKB-SubCell"/>
</dbReference>
<feature type="transmembrane region" description="Helical" evidence="8">
    <location>
        <begin position="411"/>
        <end position="430"/>
    </location>
</feature>
<dbReference type="PANTHER" id="PTHR43337:SF1">
    <property type="entry name" value="XANTHINE_URACIL PERMEASE C887.17-RELATED"/>
    <property type="match status" value="1"/>
</dbReference>
<dbReference type="InterPro" id="IPR045018">
    <property type="entry name" value="Azg-like"/>
</dbReference>
<feature type="transmembrane region" description="Helical" evidence="8">
    <location>
        <begin position="478"/>
        <end position="495"/>
    </location>
</feature>
<evidence type="ECO:0000256" key="4">
    <source>
        <dbReference type="ARBA" id="ARBA00022692"/>
    </source>
</evidence>
<feature type="region of interest" description="Disordered" evidence="7">
    <location>
        <begin position="1"/>
        <end position="24"/>
    </location>
</feature>
<feature type="transmembrane region" description="Helical" evidence="8">
    <location>
        <begin position="450"/>
        <end position="471"/>
    </location>
</feature>
<keyword evidence="3" id="KW-0813">Transport</keyword>
<accession>A0AB37GHZ9</accession>
<evidence type="ECO:0000313" key="9">
    <source>
        <dbReference type="EMBL" id="QPR30993.1"/>
    </source>
</evidence>
<evidence type="ECO:0000256" key="3">
    <source>
        <dbReference type="ARBA" id="ARBA00022448"/>
    </source>
</evidence>
<evidence type="ECO:0000256" key="8">
    <source>
        <dbReference type="SAM" id="Phobius"/>
    </source>
</evidence>
<feature type="transmembrane region" description="Helical" evidence="8">
    <location>
        <begin position="209"/>
        <end position="229"/>
    </location>
</feature>
<dbReference type="RefSeq" id="WP_197914888.1">
    <property type="nucleotide sequence ID" value="NZ_CP065628.1"/>
</dbReference>
<dbReference type="EMBL" id="CP065628">
    <property type="protein sequence ID" value="QPR30993.1"/>
    <property type="molecule type" value="Genomic_DNA"/>
</dbReference>
<dbReference type="GO" id="GO:0005345">
    <property type="term" value="F:purine nucleobase transmembrane transporter activity"/>
    <property type="evidence" value="ECO:0007669"/>
    <property type="project" value="TreeGrafter"/>
</dbReference>
<dbReference type="Proteomes" id="UP000594774">
    <property type="component" value="Chromosome"/>
</dbReference>
<feature type="transmembrane region" description="Helical" evidence="8">
    <location>
        <begin position="235"/>
        <end position="254"/>
    </location>
</feature>
<evidence type="ECO:0000256" key="7">
    <source>
        <dbReference type="SAM" id="MobiDB-lite"/>
    </source>
</evidence>
<keyword evidence="12" id="KW-1185">Reference proteome</keyword>
<evidence type="ECO:0000313" key="11">
    <source>
        <dbReference type="Proteomes" id="UP000594774"/>
    </source>
</evidence>
<comment type="subcellular location">
    <subcellularLocation>
        <location evidence="1">Endomembrane system</location>
        <topology evidence="1">Multi-pass membrane protein</topology>
    </subcellularLocation>
</comment>
<dbReference type="PANTHER" id="PTHR43337">
    <property type="entry name" value="XANTHINE/URACIL PERMEASE C887.17-RELATED"/>
    <property type="match status" value="1"/>
</dbReference>
<evidence type="ECO:0000256" key="1">
    <source>
        <dbReference type="ARBA" id="ARBA00004127"/>
    </source>
</evidence>
<dbReference type="EMBL" id="CP066023">
    <property type="protein sequence ID" value="QQB82870.1"/>
    <property type="molecule type" value="Genomic_DNA"/>
</dbReference>
<keyword evidence="6 8" id="KW-0472">Membrane</keyword>
<feature type="transmembrane region" description="Helical" evidence="8">
    <location>
        <begin position="137"/>
        <end position="161"/>
    </location>
</feature>
<protein>
    <submittedName>
        <fullName evidence="9">NCS2 family permease</fullName>
    </submittedName>
</protein>
<name>A0AB37GHZ9_CORAY</name>